<reference evidence="2 3" key="1">
    <citation type="submission" date="2023-08" db="EMBL/GenBank/DDBJ databases">
        <title>Microbacterium aquilitoris sp. nov. and Microbacterium gwkjibeachense sp. nov., isolated from beach.</title>
        <authorList>
            <person name="Lee S.D."/>
            <person name="Yang H."/>
            <person name="Kim I."/>
        </authorList>
    </citation>
    <scope>NUCLEOTIDE SEQUENCE [LARGE SCALE GENOMIC DNA]</scope>
    <source>
        <strain evidence="2 3">KSW-18</strain>
    </source>
</reference>
<evidence type="ECO:0000256" key="1">
    <source>
        <dbReference type="SAM" id="Phobius"/>
    </source>
</evidence>
<gene>
    <name evidence="2" type="ORF">Q9S78_04175</name>
</gene>
<proteinExistence type="predicted"/>
<sequence>MRPTGVPARSGPASLEIGASLVLDIVYVLGVLALFVIIGLFAKAVDRL</sequence>
<dbReference type="RefSeq" id="WP_018185559.1">
    <property type="nucleotide sequence ID" value="NZ_JAUZVT010000001.1"/>
</dbReference>
<accession>A0ABU3GGN1</accession>
<name>A0ABU3GGN1_9MICO</name>
<dbReference type="Proteomes" id="UP001262835">
    <property type="component" value="Unassembled WGS sequence"/>
</dbReference>
<comment type="caution">
    <text evidence="2">The sequence shown here is derived from an EMBL/GenBank/DDBJ whole genome shotgun (WGS) entry which is preliminary data.</text>
</comment>
<dbReference type="EMBL" id="JAUZVT010000001">
    <property type="protein sequence ID" value="MDT3329859.1"/>
    <property type="molecule type" value="Genomic_DNA"/>
</dbReference>
<evidence type="ECO:0000313" key="3">
    <source>
        <dbReference type="Proteomes" id="UP001262835"/>
    </source>
</evidence>
<keyword evidence="1" id="KW-0472">Membrane</keyword>
<feature type="transmembrane region" description="Helical" evidence="1">
    <location>
        <begin position="20"/>
        <end position="42"/>
    </location>
</feature>
<organism evidence="2 3">
    <name type="scientific">Microbacterium aquilitoris</name>
    <dbReference type="NCBI Taxonomy" id="3067307"/>
    <lineage>
        <taxon>Bacteria</taxon>
        <taxon>Bacillati</taxon>
        <taxon>Actinomycetota</taxon>
        <taxon>Actinomycetes</taxon>
        <taxon>Micrococcales</taxon>
        <taxon>Microbacteriaceae</taxon>
        <taxon>Microbacterium</taxon>
    </lineage>
</organism>
<keyword evidence="1" id="KW-0812">Transmembrane</keyword>
<keyword evidence="3" id="KW-1185">Reference proteome</keyword>
<evidence type="ECO:0000313" key="2">
    <source>
        <dbReference type="EMBL" id="MDT3329859.1"/>
    </source>
</evidence>
<keyword evidence="1" id="KW-1133">Transmembrane helix</keyword>
<protein>
    <submittedName>
        <fullName evidence="2">Uncharacterized protein</fullName>
    </submittedName>
</protein>